<keyword evidence="5" id="KW-1185">Reference proteome</keyword>
<keyword evidence="3" id="KW-0808">Transferase</keyword>
<organism evidence="4 5">
    <name type="scientific">Rhamnusium bicolor</name>
    <dbReference type="NCBI Taxonomy" id="1586634"/>
    <lineage>
        <taxon>Eukaryota</taxon>
        <taxon>Metazoa</taxon>
        <taxon>Ecdysozoa</taxon>
        <taxon>Arthropoda</taxon>
        <taxon>Hexapoda</taxon>
        <taxon>Insecta</taxon>
        <taxon>Pterygota</taxon>
        <taxon>Neoptera</taxon>
        <taxon>Endopterygota</taxon>
        <taxon>Coleoptera</taxon>
        <taxon>Polyphaga</taxon>
        <taxon>Cucujiformia</taxon>
        <taxon>Chrysomeloidea</taxon>
        <taxon>Cerambycidae</taxon>
        <taxon>Lepturinae</taxon>
        <taxon>Rhagiini</taxon>
        <taxon>Rhamnusium</taxon>
    </lineage>
</organism>
<evidence type="ECO:0000256" key="1">
    <source>
        <dbReference type="ARBA" id="ARBA00009995"/>
    </source>
</evidence>
<reference evidence="4" key="1">
    <citation type="journal article" date="2023" name="Insect Mol. Biol.">
        <title>Genome sequencing provides insights into the evolution of gene families encoding plant cell wall-degrading enzymes in longhorned beetles.</title>
        <authorList>
            <person name="Shin N.R."/>
            <person name="Okamura Y."/>
            <person name="Kirsch R."/>
            <person name="Pauchet Y."/>
        </authorList>
    </citation>
    <scope>NUCLEOTIDE SEQUENCE</scope>
    <source>
        <strain evidence="4">RBIC_L_NR</strain>
    </source>
</reference>
<evidence type="ECO:0000313" key="5">
    <source>
        <dbReference type="Proteomes" id="UP001162156"/>
    </source>
</evidence>
<evidence type="ECO:0000313" key="4">
    <source>
        <dbReference type="EMBL" id="KAJ8940068.1"/>
    </source>
</evidence>
<dbReference type="Pfam" id="PF00201">
    <property type="entry name" value="UDPGT"/>
    <property type="match status" value="1"/>
</dbReference>
<dbReference type="PANTHER" id="PTHR48043">
    <property type="entry name" value="EG:EG0003.4 PROTEIN-RELATED"/>
    <property type="match status" value="1"/>
</dbReference>
<evidence type="ECO:0000256" key="2">
    <source>
        <dbReference type="ARBA" id="ARBA00022676"/>
    </source>
</evidence>
<comment type="similarity">
    <text evidence="1">Belongs to the UDP-glycosyltransferase family.</text>
</comment>
<dbReference type="SUPFAM" id="SSF53756">
    <property type="entry name" value="UDP-Glycosyltransferase/glycogen phosphorylase"/>
    <property type="match status" value="1"/>
</dbReference>
<dbReference type="PANTHER" id="PTHR48043:SF159">
    <property type="entry name" value="EG:EG0003.4 PROTEIN-RELATED"/>
    <property type="match status" value="1"/>
</dbReference>
<dbReference type="GO" id="GO:0008194">
    <property type="term" value="F:UDP-glycosyltransferase activity"/>
    <property type="evidence" value="ECO:0007669"/>
    <property type="project" value="InterPro"/>
</dbReference>
<evidence type="ECO:0000256" key="3">
    <source>
        <dbReference type="ARBA" id="ARBA00022679"/>
    </source>
</evidence>
<keyword evidence="2" id="KW-0328">Glycosyltransferase</keyword>
<accession>A0AAV8XM20</accession>
<gene>
    <name evidence="4" type="ORF">NQ314_010902</name>
</gene>
<name>A0AAV8XM20_9CUCU</name>
<dbReference type="AlphaFoldDB" id="A0AAV8XM20"/>
<protein>
    <submittedName>
        <fullName evidence="4">Uncharacterized protein</fullName>
    </submittedName>
</protein>
<dbReference type="InterPro" id="IPR050271">
    <property type="entry name" value="UDP-glycosyltransferase"/>
</dbReference>
<dbReference type="Proteomes" id="UP001162156">
    <property type="component" value="Unassembled WGS sequence"/>
</dbReference>
<dbReference type="InterPro" id="IPR002213">
    <property type="entry name" value="UDP_glucos_trans"/>
</dbReference>
<sequence>MFDVLKMIEKNEDFNIEETFSNSNPLATMKLFIEYTITVCNYSYNTNGFKKLINYPPDFKFDLIIIDMTIGSCLYPLIQRFNYPPTIGITAFLLPPFLSDTFGNDIHPSYLPFYMLQYTEHMNFHQRVINYVMTRLDSFTKQTYQMQKLEKVARRIFGDNMDSMQSLERHISLLLCNINNALHYPQPLTPNIIPVGGLHIKAANNLSKVGVNTIQY</sequence>
<proteinExistence type="inferred from homology"/>
<dbReference type="EMBL" id="JANEYF010003027">
    <property type="protein sequence ID" value="KAJ8940068.1"/>
    <property type="molecule type" value="Genomic_DNA"/>
</dbReference>
<comment type="caution">
    <text evidence="4">The sequence shown here is derived from an EMBL/GenBank/DDBJ whole genome shotgun (WGS) entry which is preliminary data.</text>
</comment>